<keyword evidence="7" id="KW-1133">Transmembrane helix</keyword>
<feature type="domain" description="Type II secretion system protein GspI C-terminal" evidence="9">
    <location>
        <begin position="50"/>
        <end position="127"/>
    </location>
</feature>
<organism evidence="10">
    <name type="scientific">uncultured organism</name>
    <dbReference type="NCBI Taxonomy" id="155900"/>
    <lineage>
        <taxon>unclassified sequences</taxon>
        <taxon>environmental samples</taxon>
    </lineage>
</organism>
<evidence type="ECO:0000259" key="9">
    <source>
        <dbReference type="Pfam" id="PF02501"/>
    </source>
</evidence>
<dbReference type="InterPro" id="IPR045584">
    <property type="entry name" value="Pilin-like"/>
</dbReference>
<comment type="subcellular location">
    <subcellularLocation>
        <location evidence="1">Cell inner membrane</location>
        <topology evidence="1">Single-pass membrane protein</topology>
    </subcellularLocation>
</comment>
<protein>
    <recommendedName>
        <fullName evidence="9">Type II secretion system protein GspI C-terminal domain-containing protein</fullName>
    </recommendedName>
</protein>
<keyword evidence="8" id="KW-0472">Membrane</keyword>
<sequence>MAKRRDERHRPASGHGFTLVEVLVALAVLAIALAAAVRAATLSADTAGGLRERTFAHWIADNRLTEMQARRVWATGRSTERRTFAGREWPLTVTVEATQFEHVRRVRIAVAAPSDPQRTVTTLQGVLRDPGLQP</sequence>
<dbReference type="NCBIfam" id="TIGR02532">
    <property type="entry name" value="IV_pilin_GFxxxE"/>
    <property type="match status" value="1"/>
</dbReference>
<evidence type="ECO:0000256" key="5">
    <source>
        <dbReference type="ARBA" id="ARBA00022519"/>
    </source>
</evidence>
<dbReference type="InterPro" id="IPR012902">
    <property type="entry name" value="N_methyl_site"/>
</dbReference>
<dbReference type="SUPFAM" id="SSF54523">
    <property type="entry name" value="Pili subunits"/>
    <property type="match status" value="1"/>
</dbReference>
<dbReference type="AlphaFoldDB" id="A0A5B8RGQ7"/>
<evidence type="ECO:0000256" key="3">
    <source>
        <dbReference type="ARBA" id="ARBA00022475"/>
    </source>
</evidence>
<keyword evidence="5" id="KW-0997">Cell inner membrane</keyword>
<dbReference type="PROSITE" id="PS00409">
    <property type="entry name" value="PROKAR_NTER_METHYL"/>
    <property type="match status" value="1"/>
</dbReference>
<dbReference type="EMBL" id="MN079397">
    <property type="protein sequence ID" value="QEA07831.1"/>
    <property type="molecule type" value="Genomic_DNA"/>
</dbReference>
<dbReference type="Pfam" id="PF02501">
    <property type="entry name" value="T2SSI"/>
    <property type="match status" value="1"/>
</dbReference>
<evidence type="ECO:0000313" key="10">
    <source>
        <dbReference type="EMBL" id="QEA07831.1"/>
    </source>
</evidence>
<gene>
    <name evidence="10" type="ORF">KBTEX_04196</name>
</gene>
<dbReference type="Pfam" id="PF07963">
    <property type="entry name" value="N_methyl"/>
    <property type="match status" value="1"/>
</dbReference>
<dbReference type="NCBIfam" id="TIGR01707">
    <property type="entry name" value="gspI"/>
    <property type="match status" value="1"/>
</dbReference>
<proteinExistence type="inferred from homology"/>
<accession>A0A5B8RGQ7</accession>
<dbReference type="Gene3D" id="3.30.1300.30">
    <property type="entry name" value="GSPII I/J protein-like"/>
    <property type="match status" value="1"/>
</dbReference>
<evidence type="ECO:0000256" key="6">
    <source>
        <dbReference type="ARBA" id="ARBA00022692"/>
    </source>
</evidence>
<evidence type="ECO:0000256" key="4">
    <source>
        <dbReference type="ARBA" id="ARBA00022481"/>
    </source>
</evidence>
<dbReference type="InterPro" id="IPR010052">
    <property type="entry name" value="T2SS_protein-GspI"/>
</dbReference>
<comment type="similarity">
    <text evidence="2">Belongs to the GSP I family.</text>
</comment>
<dbReference type="PANTHER" id="PTHR38779">
    <property type="entry name" value="TYPE II SECRETION SYSTEM PROTEIN I-RELATED"/>
    <property type="match status" value="1"/>
</dbReference>
<evidence type="ECO:0000256" key="2">
    <source>
        <dbReference type="ARBA" id="ARBA00008358"/>
    </source>
</evidence>
<dbReference type="InterPro" id="IPR003413">
    <property type="entry name" value="T2SS_GspI_C"/>
</dbReference>
<evidence type="ECO:0000256" key="8">
    <source>
        <dbReference type="ARBA" id="ARBA00023136"/>
    </source>
</evidence>
<evidence type="ECO:0000256" key="7">
    <source>
        <dbReference type="ARBA" id="ARBA00022989"/>
    </source>
</evidence>
<evidence type="ECO:0000256" key="1">
    <source>
        <dbReference type="ARBA" id="ARBA00004377"/>
    </source>
</evidence>
<keyword evidence="4" id="KW-0488">Methylation</keyword>
<keyword evidence="6" id="KW-0812">Transmembrane</keyword>
<name>A0A5B8RGQ7_9ZZZZ</name>
<dbReference type="GO" id="GO:0005886">
    <property type="term" value="C:plasma membrane"/>
    <property type="evidence" value="ECO:0007669"/>
    <property type="project" value="UniProtKB-SubCell"/>
</dbReference>
<reference evidence="10" key="1">
    <citation type="submission" date="2019-06" db="EMBL/GenBank/DDBJ databases">
        <authorList>
            <person name="Murdoch R.W."/>
            <person name="Fathepure B."/>
        </authorList>
    </citation>
    <scope>NUCLEOTIDE SEQUENCE</scope>
</reference>
<keyword evidence="3" id="KW-1003">Cell membrane</keyword>
<dbReference type="PANTHER" id="PTHR38779:SF2">
    <property type="entry name" value="TYPE II SECRETION SYSTEM PROTEIN I-RELATED"/>
    <property type="match status" value="1"/>
</dbReference>